<gene>
    <name evidence="8" type="primary">uraD</name>
    <name evidence="8" type="ORF">H6H00_09260</name>
</gene>
<dbReference type="EMBL" id="CP060131">
    <property type="protein sequence ID" value="QNG54066.1"/>
    <property type="molecule type" value="Genomic_DNA"/>
</dbReference>
<feature type="domain" description="Oxo-4-hydroxy-4-carboxy-5-ureidoimidazoline decarboxylase" evidence="7">
    <location>
        <begin position="7"/>
        <end position="159"/>
    </location>
</feature>
<dbReference type="KEGG" id="ppel:H6H00_09260"/>
<reference evidence="8 9" key="1">
    <citation type="submission" date="2020-08" db="EMBL/GenBank/DDBJ databases">
        <authorList>
            <person name="Mo P."/>
        </authorList>
    </citation>
    <scope>NUCLEOTIDE SEQUENCE [LARGE SCALE GENOMIC DNA]</scope>
    <source>
        <strain evidence="8 9">CGMCC 4.1532</strain>
    </source>
</reference>
<evidence type="ECO:0000256" key="2">
    <source>
        <dbReference type="ARBA" id="ARBA00004754"/>
    </source>
</evidence>
<dbReference type="NCBIfam" id="TIGR03180">
    <property type="entry name" value="UraD_2"/>
    <property type="match status" value="1"/>
</dbReference>
<dbReference type="SUPFAM" id="SSF158694">
    <property type="entry name" value="UraD-Like"/>
    <property type="match status" value="1"/>
</dbReference>
<keyword evidence="6 8" id="KW-0456">Lyase</keyword>
<dbReference type="EC" id="4.1.1.97" evidence="3"/>
<dbReference type="InterPro" id="IPR036778">
    <property type="entry name" value="OHCU_decarboxylase_sf"/>
</dbReference>
<dbReference type="GO" id="GO:0051997">
    <property type="term" value="F:2-oxo-4-hydroxy-4-carboxy-5-ureidoimidazoline decarboxylase activity"/>
    <property type="evidence" value="ECO:0007669"/>
    <property type="project" value="UniProtKB-EC"/>
</dbReference>
<dbReference type="RefSeq" id="WP_185720890.1">
    <property type="nucleotide sequence ID" value="NZ_BAAAWI010000001.1"/>
</dbReference>
<dbReference type="Pfam" id="PF09349">
    <property type="entry name" value="OHCU_decarbox"/>
    <property type="match status" value="1"/>
</dbReference>
<evidence type="ECO:0000256" key="4">
    <source>
        <dbReference type="ARBA" id="ARBA00022631"/>
    </source>
</evidence>
<sequence>MRLETFNALPERDAETLLHDCCSSYDWSEPVTAGRPYPSVDALIAQGDVEFAMLTDDQVTDALHGHPRIGERLTDHVSPAWSQQEQAGVVTADAEIREAFKKGNFEYEVRFGHAFLVCADGRSAEELLAVLRERMRNDPATESRVLRAELSRITALRLRRLFE</sequence>
<dbReference type="Proteomes" id="UP000515728">
    <property type="component" value="Chromosome"/>
</dbReference>
<organism evidence="8 9">
    <name type="scientific">Pseudonocardia petroleophila</name>
    <dbReference type="NCBI Taxonomy" id="37331"/>
    <lineage>
        <taxon>Bacteria</taxon>
        <taxon>Bacillati</taxon>
        <taxon>Actinomycetota</taxon>
        <taxon>Actinomycetes</taxon>
        <taxon>Pseudonocardiales</taxon>
        <taxon>Pseudonocardiaceae</taxon>
        <taxon>Pseudonocardia</taxon>
    </lineage>
</organism>
<evidence type="ECO:0000313" key="8">
    <source>
        <dbReference type="EMBL" id="QNG54066.1"/>
    </source>
</evidence>
<accession>A0A7G7MMQ5</accession>
<keyword evidence="4" id="KW-0659">Purine metabolism</keyword>
<evidence type="ECO:0000256" key="1">
    <source>
        <dbReference type="ARBA" id="ARBA00001163"/>
    </source>
</evidence>
<evidence type="ECO:0000313" key="9">
    <source>
        <dbReference type="Proteomes" id="UP000515728"/>
    </source>
</evidence>
<proteinExistence type="predicted"/>
<evidence type="ECO:0000256" key="5">
    <source>
        <dbReference type="ARBA" id="ARBA00022793"/>
    </source>
</evidence>
<dbReference type="GO" id="GO:0006144">
    <property type="term" value="P:purine nucleobase metabolic process"/>
    <property type="evidence" value="ECO:0007669"/>
    <property type="project" value="UniProtKB-KW"/>
</dbReference>
<dbReference type="InterPro" id="IPR017595">
    <property type="entry name" value="OHCU_decarboxylase-2"/>
</dbReference>
<dbReference type="PANTHER" id="PTHR43466">
    <property type="entry name" value="2-OXO-4-HYDROXY-4-CARBOXY-5-UREIDOIMIDAZOLINE DECARBOXYLASE-RELATED"/>
    <property type="match status" value="1"/>
</dbReference>
<comment type="catalytic activity">
    <reaction evidence="1">
        <text>5-hydroxy-2-oxo-4-ureido-2,5-dihydro-1H-imidazole-5-carboxylate + H(+) = (S)-allantoin + CO2</text>
        <dbReference type="Rhea" id="RHEA:26301"/>
        <dbReference type="ChEBI" id="CHEBI:15378"/>
        <dbReference type="ChEBI" id="CHEBI:15678"/>
        <dbReference type="ChEBI" id="CHEBI:16526"/>
        <dbReference type="ChEBI" id="CHEBI:58639"/>
        <dbReference type="EC" id="4.1.1.97"/>
    </reaction>
</comment>
<dbReference type="Gene3D" id="1.10.3330.10">
    <property type="entry name" value="Oxo-4-hydroxy-4-carboxy-5-ureidoimidazoline decarboxylase"/>
    <property type="match status" value="1"/>
</dbReference>
<protein>
    <recommendedName>
        <fullName evidence="3">2-oxo-4-hydroxy-4-carboxy-5-ureidoimidazoline decarboxylase</fullName>
        <ecNumber evidence="3">4.1.1.97</ecNumber>
    </recommendedName>
</protein>
<dbReference type="AlphaFoldDB" id="A0A7G7MMQ5"/>
<evidence type="ECO:0000256" key="3">
    <source>
        <dbReference type="ARBA" id="ARBA00012257"/>
    </source>
</evidence>
<comment type="pathway">
    <text evidence="2">Purine metabolism; urate degradation; (S)-allantoin from urate: step 3/3.</text>
</comment>
<dbReference type="GO" id="GO:0019628">
    <property type="term" value="P:urate catabolic process"/>
    <property type="evidence" value="ECO:0007669"/>
    <property type="project" value="TreeGrafter"/>
</dbReference>
<dbReference type="InterPro" id="IPR018020">
    <property type="entry name" value="OHCU_decarboxylase"/>
</dbReference>
<dbReference type="NCBIfam" id="NF010372">
    <property type="entry name" value="PRK13798.1"/>
    <property type="match status" value="1"/>
</dbReference>
<keyword evidence="9" id="KW-1185">Reference proteome</keyword>
<evidence type="ECO:0000259" key="7">
    <source>
        <dbReference type="Pfam" id="PF09349"/>
    </source>
</evidence>
<dbReference type="PANTHER" id="PTHR43466:SF1">
    <property type="entry name" value="2-OXO-4-HYDROXY-4-CARBOXY-5-UREIDOIMIDAZOLINE DECARBOXYLASE-RELATED"/>
    <property type="match status" value="1"/>
</dbReference>
<keyword evidence="5" id="KW-0210">Decarboxylase</keyword>
<evidence type="ECO:0000256" key="6">
    <source>
        <dbReference type="ARBA" id="ARBA00023239"/>
    </source>
</evidence>
<name>A0A7G7MMQ5_9PSEU</name>